<dbReference type="SUPFAM" id="SSF54593">
    <property type="entry name" value="Glyoxalase/Bleomycin resistance protein/Dihydroxybiphenyl dioxygenase"/>
    <property type="match status" value="1"/>
</dbReference>
<evidence type="ECO:0000256" key="3">
    <source>
        <dbReference type="ARBA" id="ARBA00030892"/>
    </source>
</evidence>
<organism evidence="7 8">
    <name type="scientific">Paenalcaligenes hermetiae</name>
    <dbReference type="NCBI Taxonomy" id="1157987"/>
    <lineage>
        <taxon>Bacteria</taxon>
        <taxon>Pseudomonadati</taxon>
        <taxon>Pseudomonadota</taxon>
        <taxon>Betaproteobacteria</taxon>
        <taxon>Burkholderiales</taxon>
        <taxon>Alcaligenaceae</taxon>
        <taxon>Paenalcaligenes</taxon>
    </lineage>
</organism>
<keyword evidence="1" id="KW-0479">Metal-binding</keyword>
<dbReference type="InterPro" id="IPR037523">
    <property type="entry name" value="VOC_core"/>
</dbReference>
<dbReference type="EMBL" id="BAABKD010000008">
    <property type="protein sequence ID" value="GAA5088275.1"/>
    <property type="molecule type" value="Genomic_DNA"/>
</dbReference>
<comment type="caution">
    <text evidence="7">The sequence shown here is derived from an EMBL/GenBank/DDBJ whole genome shotgun (WGS) entry which is preliminary data.</text>
</comment>
<dbReference type="PANTHER" id="PTHR46036">
    <property type="entry name" value="LACTOYLGLUTATHIONE LYASE"/>
    <property type="match status" value="1"/>
</dbReference>
<dbReference type="PANTHER" id="PTHR46036:SF5">
    <property type="entry name" value="LACTOYLGLUTATHIONE LYASE"/>
    <property type="match status" value="1"/>
</dbReference>
<evidence type="ECO:0000256" key="4">
    <source>
        <dbReference type="ARBA" id="ARBA00032460"/>
    </source>
</evidence>
<proteinExistence type="predicted"/>
<feature type="domain" description="VOC" evidence="6">
    <location>
        <begin position="3"/>
        <end position="126"/>
    </location>
</feature>
<dbReference type="PROSITE" id="PS51819">
    <property type="entry name" value="VOC"/>
    <property type="match status" value="1"/>
</dbReference>
<evidence type="ECO:0000259" key="6">
    <source>
        <dbReference type="PROSITE" id="PS51819"/>
    </source>
</evidence>
<dbReference type="InterPro" id="IPR004360">
    <property type="entry name" value="Glyas_Fos-R_dOase_dom"/>
</dbReference>
<dbReference type="RefSeq" id="WP_345370036.1">
    <property type="nucleotide sequence ID" value="NZ_BAABKD010000008.1"/>
</dbReference>
<name>A0ABP9M1T0_9BURK</name>
<evidence type="ECO:0000313" key="8">
    <source>
        <dbReference type="Proteomes" id="UP001500227"/>
    </source>
</evidence>
<evidence type="ECO:0000256" key="5">
    <source>
        <dbReference type="ARBA" id="ARBA00033298"/>
    </source>
</evidence>
<dbReference type="Pfam" id="PF00903">
    <property type="entry name" value="Glyoxalase"/>
    <property type="match status" value="1"/>
</dbReference>
<keyword evidence="8" id="KW-1185">Reference proteome</keyword>
<evidence type="ECO:0000256" key="1">
    <source>
        <dbReference type="ARBA" id="ARBA00022723"/>
    </source>
</evidence>
<dbReference type="Proteomes" id="UP001500227">
    <property type="component" value="Unassembled WGS sequence"/>
</dbReference>
<protein>
    <recommendedName>
        <fullName evidence="3">Aldoketomutase</fullName>
    </recommendedName>
    <alternativeName>
        <fullName evidence="2">Ketone-aldehyde mutase</fullName>
    </alternativeName>
    <alternativeName>
        <fullName evidence="4">Methylglyoxalase</fullName>
    </alternativeName>
    <alternativeName>
        <fullName evidence="5">S-D-lactoylglutathione methylglyoxal lyase</fullName>
    </alternativeName>
</protein>
<accession>A0ABP9M1T0</accession>
<sequence length="131" mass="14947">MAKLIHTMVRVSALDPAIQFYSTAFNFKEKHRLDFPTFTLVYLGNDQSEAELELTFNKDQTTPYEHGTAYGHVAFSVEDLEACHQRLKNAGFNPADIKQLDINGVTQARFFFITDPDGYKIEVLERGGHFK</sequence>
<dbReference type="PROSITE" id="PS00935">
    <property type="entry name" value="GLYOXALASE_I_2"/>
    <property type="match status" value="1"/>
</dbReference>
<evidence type="ECO:0000256" key="2">
    <source>
        <dbReference type="ARBA" id="ARBA00030291"/>
    </source>
</evidence>
<reference evidence="8" key="1">
    <citation type="journal article" date="2019" name="Int. J. Syst. Evol. Microbiol.">
        <title>The Global Catalogue of Microorganisms (GCM) 10K type strain sequencing project: providing services to taxonomists for standard genome sequencing and annotation.</title>
        <authorList>
            <consortium name="The Broad Institute Genomics Platform"/>
            <consortium name="The Broad Institute Genome Sequencing Center for Infectious Disease"/>
            <person name="Wu L."/>
            <person name="Ma J."/>
        </authorList>
    </citation>
    <scope>NUCLEOTIDE SEQUENCE [LARGE SCALE GENOMIC DNA]</scope>
    <source>
        <strain evidence="8">JCM 18423</strain>
    </source>
</reference>
<gene>
    <name evidence="7" type="ORF">GCM10023337_09680</name>
</gene>
<dbReference type="InterPro" id="IPR018146">
    <property type="entry name" value="Glyoxalase_1_CS"/>
</dbReference>
<dbReference type="Gene3D" id="3.10.180.10">
    <property type="entry name" value="2,3-Dihydroxybiphenyl 1,2-Dioxygenase, domain 1"/>
    <property type="match status" value="1"/>
</dbReference>
<dbReference type="InterPro" id="IPR029068">
    <property type="entry name" value="Glyas_Bleomycin-R_OHBP_Dase"/>
</dbReference>
<evidence type="ECO:0000313" key="7">
    <source>
        <dbReference type="EMBL" id="GAA5088275.1"/>
    </source>
</evidence>